<dbReference type="EMBL" id="FOOT01000002">
    <property type="protein sequence ID" value="SFG28757.1"/>
    <property type="molecule type" value="Genomic_DNA"/>
</dbReference>
<dbReference type="Proteomes" id="UP000198724">
    <property type="component" value="Unassembled WGS sequence"/>
</dbReference>
<protein>
    <submittedName>
        <fullName evidence="1">Uncharacterized protein</fullName>
    </submittedName>
</protein>
<dbReference type="RefSeq" id="WP_092099530.1">
    <property type="nucleotide sequence ID" value="NZ_FOOT01000002.1"/>
</dbReference>
<gene>
    <name evidence="1" type="ORF">SAMN05421739_10239</name>
</gene>
<accession>A0A1I2QR53</accession>
<organism evidence="1 2">
    <name type="scientific">Pontibacter chinhatensis</name>
    <dbReference type="NCBI Taxonomy" id="1436961"/>
    <lineage>
        <taxon>Bacteria</taxon>
        <taxon>Pseudomonadati</taxon>
        <taxon>Bacteroidota</taxon>
        <taxon>Cytophagia</taxon>
        <taxon>Cytophagales</taxon>
        <taxon>Hymenobacteraceae</taxon>
        <taxon>Pontibacter</taxon>
    </lineage>
</organism>
<evidence type="ECO:0000313" key="2">
    <source>
        <dbReference type="Proteomes" id="UP000198724"/>
    </source>
</evidence>
<dbReference type="OrthoDB" id="1450858at2"/>
<evidence type="ECO:0000313" key="1">
    <source>
        <dbReference type="EMBL" id="SFG28757.1"/>
    </source>
</evidence>
<name>A0A1I2QR53_9BACT</name>
<keyword evidence="2" id="KW-1185">Reference proteome</keyword>
<proteinExistence type="predicted"/>
<sequence>MCREKYLNSPAVEPIRYVYHISPTENRDSIDRLGILSRNDICFGLKFNYPPAVFANNTDVFDSFYWWPFMELMFEYPAIGIDPDQMYFEYDIWEIDTRIADTTWYRDPGLFKDNKHIFTLDDIPREAIRLVRQEPTERRVRYSDGVASTYIWNGLVTVLPRRPRYVLPYVR</sequence>
<reference evidence="2" key="1">
    <citation type="submission" date="2016-10" db="EMBL/GenBank/DDBJ databases">
        <authorList>
            <person name="Varghese N."/>
            <person name="Submissions S."/>
        </authorList>
    </citation>
    <scope>NUCLEOTIDE SEQUENCE [LARGE SCALE GENOMIC DNA]</scope>
    <source>
        <strain evidence="2">LP51</strain>
    </source>
</reference>
<dbReference type="AlphaFoldDB" id="A0A1I2QR53"/>